<feature type="compositionally biased region" description="Basic and acidic residues" evidence="1">
    <location>
        <begin position="175"/>
        <end position="191"/>
    </location>
</feature>
<protein>
    <submittedName>
        <fullName evidence="2">Uncharacterized protein</fullName>
    </submittedName>
</protein>
<evidence type="ECO:0000256" key="1">
    <source>
        <dbReference type="SAM" id="MobiDB-lite"/>
    </source>
</evidence>
<accession>A0A8J5JM49</accession>
<dbReference type="EMBL" id="JAHLQT010034478">
    <property type="protein sequence ID" value="KAG7158808.1"/>
    <property type="molecule type" value="Genomic_DNA"/>
</dbReference>
<reference evidence="2" key="1">
    <citation type="journal article" date="2021" name="Sci. Adv.">
        <title>The American lobster genome reveals insights on longevity, neural, and immune adaptations.</title>
        <authorList>
            <person name="Polinski J.M."/>
            <person name="Zimin A.V."/>
            <person name="Clark K.F."/>
            <person name="Kohn A.B."/>
            <person name="Sadowski N."/>
            <person name="Timp W."/>
            <person name="Ptitsyn A."/>
            <person name="Khanna P."/>
            <person name="Romanova D.Y."/>
            <person name="Williams P."/>
            <person name="Greenwood S.J."/>
            <person name="Moroz L.L."/>
            <person name="Walt D.R."/>
            <person name="Bodnar A.G."/>
        </authorList>
    </citation>
    <scope>NUCLEOTIDE SEQUENCE</scope>
    <source>
        <strain evidence="2">GMGI-L3</strain>
    </source>
</reference>
<organism evidence="2 3">
    <name type="scientific">Homarus americanus</name>
    <name type="common">American lobster</name>
    <dbReference type="NCBI Taxonomy" id="6706"/>
    <lineage>
        <taxon>Eukaryota</taxon>
        <taxon>Metazoa</taxon>
        <taxon>Ecdysozoa</taxon>
        <taxon>Arthropoda</taxon>
        <taxon>Crustacea</taxon>
        <taxon>Multicrustacea</taxon>
        <taxon>Malacostraca</taxon>
        <taxon>Eumalacostraca</taxon>
        <taxon>Eucarida</taxon>
        <taxon>Decapoda</taxon>
        <taxon>Pleocyemata</taxon>
        <taxon>Astacidea</taxon>
        <taxon>Nephropoidea</taxon>
        <taxon>Nephropidae</taxon>
        <taxon>Homarus</taxon>
    </lineage>
</organism>
<feature type="region of interest" description="Disordered" evidence="1">
    <location>
        <begin position="145"/>
        <end position="233"/>
    </location>
</feature>
<keyword evidence="3" id="KW-1185">Reference proteome</keyword>
<gene>
    <name evidence="2" type="ORF">Hamer_G011489</name>
</gene>
<comment type="caution">
    <text evidence="2">The sequence shown here is derived from an EMBL/GenBank/DDBJ whole genome shotgun (WGS) entry which is preliminary data.</text>
</comment>
<dbReference type="AlphaFoldDB" id="A0A8J5JM49"/>
<evidence type="ECO:0000313" key="2">
    <source>
        <dbReference type="EMBL" id="KAG7158808.1"/>
    </source>
</evidence>
<proteinExistence type="predicted"/>
<feature type="non-terminal residue" evidence="2">
    <location>
        <position position="1"/>
    </location>
</feature>
<evidence type="ECO:0000313" key="3">
    <source>
        <dbReference type="Proteomes" id="UP000747542"/>
    </source>
</evidence>
<feature type="non-terminal residue" evidence="2">
    <location>
        <position position="291"/>
    </location>
</feature>
<sequence length="291" mass="33793">CGEKHVLGKFSVSSESLSFSNCLESSVENFRELDIKESDLEINSNKIEDLGHSEDSHSPILWVKFLGKGNDECDEVVRKKTISKVSFVVDENKECEVVTQADETSDKDEQNKITRFSVHLMFQSLKSRWWKYIYGKFNARPRGKFHQKQKLQDAESLEQGPVIEDISKGKGTFKQSKDGEISNRHMWDGQTERQNSSMDEGKCEEEIFPSKRLNRNSDRNKDFEEEETQEDSISLEAKRTVPKNQAQKGDFMQYQKIWHKILACRQEEEEAEFARLLRVKTNRLIALTNLV</sequence>
<dbReference type="Proteomes" id="UP000747542">
    <property type="component" value="Unassembled WGS sequence"/>
</dbReference>
<feature type="compositionally biased region" description="Basic and acidic residues" evidence="1">
    <location>
        <begin position="199"/>
        <end position="222"/>
    </location>
</feature>
<name>A0A8J5JM49_HOMAM</name>